<organism evidence="2">
    <name type="scientific">Sedimenticola thiotaurini</name>
    <dbReference type="NCBI Taxonomy" id="1543721"/>
    <lineage>
        <taxon>Bacteria</taxon>
        <taxon>Pseudomonadati</taxon>
        <taxon>Pseudomonadota</taxon>
        <taxon>Gammaproteobacteria</taxon>
        <taxon>Chromatiales</taxon>
        <taxon>Sedimenticolaceae</taxon>
        <taxon>Sedimenticola</taxon>
    </lineage>
</organism>
<keyword evidence="1" id="KW-0812">Transmembrane</keyword>
<keyword evidence="1" id="KW-1133">Transmembrane helix</keyword>
<feature type="transmembrane region" description="Helical" evidence="1">
    <location>
        <begin position="157"/>
        <end position="178"/>
    </location>
</feature>
<accession>A0A831WB14</accession>
<dbReference type="Proteomes" id="UP000886251">
    <property type="component" value="Unassembled WGS sequence"/>
</dbReference>
<comment type="caution">
    <text evidence="2">The sequence shown here is derived from an EMBL/GenBank/DDBJ whole genome shotgun (WGS) entry which is preliminary data.</text>
</comment>
<name>A0A831WB14_9GAMM</name>
<feature type="transmembrane region" description="Helical" evidence="1">
    <location>
        <begin position="98"/>
        <end position="119"/>
    </location>
</feature>
<feature type="transmembrane region" description="Helical" evidence="1">
    <location>
        <begin position="184"/>
        <end position="205"/>
    </location>
</feature>
<sequence length="216" mass="23445">MCIAIPPPMGARRRRSNRAWRWLTARPSRLLGLAAVAEGLLLALVLATTPSPDGLPPELPWLVVLGLILPTATSGLLLERYPAWLRGEPPRYVRYGSLFHLLLWGSLLTAAGTFAGAWLVSVGTVLLLLGWLLGVKTLWHIYDWAPARQRGLERLMNLDLALGSLGLAAAGAGIVLHLPRALDAGLLLLLLTQAGMAGLLLARFLRERQQRPLQTG</sequence>
<feature type="transmembrane region" description="Helical" evidence="1">
    <location>
        <begin position="125"/>
        <end position="145"/>
    </location>
</feature>
<gene>
    <name evidence="2" type="ORF">ENI96_10055</name>
</gene>
<keyword evidence="1" id="KW-0472">Membrane</keyword>
<evidence type="ECO:0000256" key="1">
    <source>
        <dbReference type="SAM" id="Phobius"/>
    </source>
</evidence>
<dbReference type="AlphaFoldDB" id="A0A831WB14"/>
<proteinExistence type="predicted"/>
<reference evidence="2" key="1">
    <citation type="journal article" date="2020" name="mSystems">
        <title>Genome- and Community-Level Interaction Insights into Carbon Utilization and Element Cycling Functions of Hydrothermarchaeota in Hydrothermal Sediment.</title>
        <authorList>
            <person name="Zhou Z."/>
            <person name="Liu Y."/>
            <person name="Xu W."/>
            <person name="Pan J."/>
            <person name="Luo Z.H."/>
            <person name="Li M."/>
        </authorList>
    </citation>
    <scope>NUCLEOTIDE SEQUENCE [LARGE SCALE GENOMIC DNA]</scope>
    <source>
        <strain evidence="2">HyVt-443</strain>
    </source>
</reference>
<feature type="transmembrane region" description="Helical" evidence="1">
    <location>
        <begin position="59"/>
        <end position="78"/>
    </location>
</feature>
<evidence type="ECO:0000313" key="2">
    <source>
        <dbReference type="EMBL" id="HEB96757.1"/>
    </source>
</evidence>
<dbReference type="EMBL" id="DRKP01000114">
    <property type="protein sequence ID" value="HEB96757.1"/>
    <property type="molecule type" value="Genomic_DNA"/>
</dbReference>
<protein>
    <submittedName>
        <fullName evidence="2">Uncharacterized protein</fullName>
    </submittedName>
</protein>